<dbReference type="PANTHER" id="PTHR30217:SF10">
    <property type="entry name" value="23S RRNA 5-HYDROXYCYTIDINE C2501 SYNTHASE"/>
    <property type="match status" value="1"/>
</dbReference>
<organism evidence="3">
    <name type="scientific">Micromonas pusilla (strain CCMP1545)</name>
    <name type="common">Picoplanktonic green alga</name>
    <dbReference type="NCBI Taxonomy" id="564608"/>
    <lineage>
        <taxon>Eukaryota</taxon>
        <taxon>Viridiplantae</taxon>
        <taxon>Chlorophyta</taxon>
        <taxon>Mamiellophyceae</taxon>
        <taxon>Mamiellales</taxon>
        <taxon>Mamiellaceae</taxon>
        <taxon>Micromonas</taxon>
    </lineage>
</organism>
<dbReference type="STRING" id="564608.C1MLP4"/>
<sequence length="1027" mass="110832">MHTALLHKRLALRYPTSPTFCSSATPRSAIPCALHVGSTRAAASKSVPTKIGAEKNLSGSRKRPALFAAVVNSGFAPTCSLQRVARAPRKRIAKPEILAPAGDWPQLRAAVNAGADAVYFGLNALNARARAPNFDVAELPAVMNFLHEHDTRGFVTMNVLVYDEELSQAESIIRAVAAASVDAVIVQDIGLVSLVRRVAPNLSIHGSTQMSVTSPEGAEFARELGCSRVVVGRELSTRDISTFYEATDVEIEVFVHGALCVSYSGQCFSSEAWGGRSANRGQCAQACRLPYGLVVNGHIKDMGDVKYLLSPQDLMAVEMVPELINAGVACFKIEGRLKGPEYVALTTSMYRRATDEAWEARGGDNRDGPWPHKSKWVLSDADRIDLAQVFARGQDADHDGLTPGFLEGPMHQRLVRGRAPKHRGVLIGKVIGCNTRCGVRVTVRLRGSAEVKRGIGVVFDRGAPNEPEAGGYVYEVIDPSTGQSVARTAADAVCEGIYELTFSDNVSSSWGKAAARDRNPVMPAPGDLVWRSSDPELETRLRKMATESLPQQKREPVTVRLSSGGVGYPLSIAIIDGEGREGVASTTALLQPADNAPLSFASIAKMIGHLGGTPFDVGQLDVSGLTGLDAGVFMSAREVKRARREAVEVLLVLRRASSTSPAIVLSDDAALTTMLEEVTWWGDAISKVEAAPENWATHELACNQTNGPFLSLLCRTKEQAVSALNVPWLKEIVLDFLEVHGLQDMVRSVQASGRTAVVATPRVLKPNEEKLWQFYIKIKPDALLVRSSGLMRTLTHLRGLESGALKIPPLRGDFSLNAANALGASTLLRRGMLQRLTPTHDLNAKQLVALSNALGPAGASKLEVVIHQHLPIFHTEHCVFCRFLSTGNSYKDCGHPCETNVVHLRDGEGADHLVLADMGCRNTVFNASVQSGAEFAVAFLRAGVRHFRVELVDEPSDVVVDILEAYRRVLLGERKGTDVVEWVGMLPDANGNSHGSGRGSLEIKKEIDRNTMKQTATAARDVQASRT</sequence>
<gene>
    <name evidence="2" type="primary">PEPU32</name>
    <name evidence="2" type="ORF">MICPUCDRAFT_70757</name>
</gene>
<dbReference type="EMBL" id="GG663736">
    <property type="protein sequence ID" value="EEH59575.1"/>
    <property type="molecule type" value="Genomic_DNA"/>
</dbReference>
<dbReference type="eggNOG" id="ENOG502QVE5">
    <property type="taxonomic scope" value="Eukaryota"/>
</dbReference>
<dbReference type="SUPFAM" id="SSF51366">
    <property type="entry name" value="Ribulose-phoshate binding barrel"/>
    <property type="match status" value="1"/>
</dbReference>
<reference evidence="2 3" key="1">
    <citation type="journal article" date="2009" name="Science">
        <title>Green evolution and dynamic adaptations revealed by genomes of the marine picoeukaryotes Micromonas.</title>
        <authorList>
            <person name="Worden A.Z."/>
            <person name="Lee J.H."/>
            <person name="Mock T."/>
            <person name="Rouze P."/>
            <person name="Simmons M.P."/>
            <person name="Aerts A.L."/>
            <person name="Allen A.E."/>
            <person name="Cuvelier M.L."/>
            <person name="Derelle E."/>
            <person name="Everett M.V."/>
            <person name="Foulon E."/>
            <person name="Grimwood J."/>
            <person name="Gundlach H."/>
            <person name="Henrissat B."/>
            <person name="Napoli C."/>
            <person name="McDonald S.M."/>
            <person name="Parker M.S."/>
            <person name="Rombauts S."/>
            <person name="Salamov A."/>
            <person name="Von Dassow P."/>
            <person name="Badger J.H."/>
            <person name="Coutinho P.M."/>
            <person name="Demir E."/>
            <person name="Dubchak I."/>
            <person name="Gentemann C."/>
            <person name="Eikrem W."/>
            <person name="Gready J.E."/>
            <person name="John U."/>
            <person name="Lanier W."/>
            <person name="Lindquist E.A."/>
            <person name="Lucas S."/>
            <person name="Mayer K.F."/>
            <person name="Moreau H."/>
            <person name="Not F."/>
            <person name="Otillar R."/>
            <person name="Panaud O."/>
            <person name="Pangilinan J."/>
            <person name="Paulsen I."/>
            <person name="Piegu B."/>
            <person name="Poliakov A."/>
            <person name="Robbens S."/>
            <person name="Schmutz J."/>
            <person name="Toulza E."/>
            <person name="Wyss T."/>
            <person name="Zelensky A."/>
            <person name="Zhou K."/>
            <person name="Armbrust E.V."/>
            <person name="Bhattacharya D."/>
            <person name="Goodenough U.W."/>
            <person name="Van de Peer Y."/>
            <person name="Grigoriev I.V."/>
        </authorList>
    </citation>
    <scope>NUCLEOTIDE SEQUENCE [LARGE SCALE GENOMIC DNA]</scope>
    <source>
        <strain evidence="2 3">CCMP1545</strain>
    </source>
</reference>
<protein>
    <submittedName>
        <fullName evidence="2">Peptidase family U32</fullName>
    </submittedName>
</protein>
<dbReference type="InterPro" id="IPR020988">
    <property type="entry name" value="Pept_U32_collagenase"/>
</dbReference>
<dbReference type="InterPro" id="IPR011060">
    <property type="entry name" value="RibuloseP-bd_barrel"/>
</dbReference>
<dbReference type="RefSeq" id="XP_003056199.1">
    <property type="nucleotide sequence ID" value="XM_003056153.1"/>
</dbReference>
<dbReference type="InterPro" id="IPR051454">
    <property type="entry name" value="RNA/ubiquinone_mod_enzymes"/>
</dbReference>
<evidence type="ECO:0000313" key="3">
    <source>
        <dbReference type="Proteomes" id="UP000001876"/>
    </source>
</evidence>
<dbReference type="Pfam" id="PF12392">
    <property type="entry name" value="DUF3656"/>
    <property type="match status" value="1"/>
</dbReference>
<dbReference type="AlphaFoldDB" id="C1MLP4"/>
<dbReference type="Pfam" id="PF01136">
    <property type="entry name" value="Peptidase_U32"/>
    <property type="match status" value="2"/>
</dbReference>
<dbReference type="Proteomes" id="UP000001876">
    <property type="component" value="Unassembled WGS sequence"/>
</dbReference>
<dbReference type="OMA" id="ACRLPYG"/>
<evidence type="ECO:0000259" key="1">
    <source>
        <dbReference type="Pfam" id="PF12392"/>
    </source>
</evidence>
<dbReference type="GeneID" id="9681812"/>
<dbReference type="OrthoDB" id="426032at2759"/>
<dbReference type="KEGG" id="mpp:MICPUCDRAFT_70757"/>
<keyword evidence="3" id="KW-1185">Reference proteome</keyword>
<name>C1MLP4_MICPC</name>
<dbReference type="InterPro" id="IPR001539">
    <property type="entry name" value="Peptidase_U32"/>
</dbReference>
<feature type="domain" description="Peptidase U32 collagenase" evidence="1">
    <location>
        <begin position="529"/>
        <end position="652"/>
    </location>
</feature>
<dbReference type="PANTHER" id="PTHR30217">
    <property type="entry name" value="PEPTIDASE U32 FAMILY"/>
    <property type="match status" value="1"/>
</dbReference>
<accession>C1MLP4</accession>
<proteinExistence type="predicted"/>
<evidence type="ECO:0000313" key="2">
    <source>
        <dbReference type="EMBL" id="EEH59575.1"/>
    </source>
</evidence>